<feature type="transmembrane region" description="Helical" evidence="7">
    <location>
        <begin position="172"/>
        <end position="190"/>
    </location>
</feature>
<feature type="transmembrane region" description="Helical" evidence="7">
    <location>
        <begin position="244"/>
        <end position="262"/>
    </location>
</feature>
<reference evidence="9" key="2">
    <citation type="submission" date="2023-01" db="EMBL/GenBank/DDBJ databases">
        <authorList>
            <person name="Sun Q."/>
            <person name="Evtushenko L."/>
        </authorList>
    </citation>
    <scope>NUCLEOTIDE SEQUENCE</scope>
    <source>
        <strain evidence="9">VKM Ac-1020</strain>
    </source>
</reference>
<keyword evidence="4" id="KW-0378">Hydrolase</keyword>
<comment type="similarity">
    <text evidence="2">Belongs to the peptidase S54 family.</text>
</comment>
<accession>A0A9W6H1Y1</accession>
<dbReference type="GO" id="GO:0016020">
    <property type="term" value="C:membrane"/>
    <property type="evidence" value="ECO:0007669"/>
    <property type="project" value="UniProtKB-SubCell"/>
</dbReference>
<protein>
    <submittedName>
        <fullName evidence="9">Rhomboid family intramembrane serine protease</fullName>
    </submittedName>
</protein>
<name>A0A9W6H1Y1_9MICO</name>
<evidence type="ECO:0000256" key="5">
    <source>
        <dbReference type="ARBA" id="ARBA00022989"/>
    </source>
</evidence>
<dbReference type="AlphaFoldDB" id="A0A9W6H1Y1"/>
<evidence type="ECO:0000259" key="8">
    <source>
        <dbReference type="Pfam" id="PF01694"/>
    </source>
</evidence>
<dbReference type="InterPro" id="IPR022764">
    <property type="entry name" value="Peptidase_S54_rhomboid_dom"/>
</dbReference>
<dbReference type="SUPFAM" id="SSF144091">
    <property type="entry name" value="Rhomboid-like"/>
    <property type="match status" value="1"/>
</dbReference>
<evidence type="ECO:0000256" key="3">
    <source>
        <dbReference type="ARBA" id="ARBA00022692"/>
    </source>
</evidence>
<dbReference type="Proteomes" id="UP001142462">
    <property type="component" value="Unassembled WGS sequence"/>
</dbReference>
<evidence type="ECO:0000256" key="7">
    <source>
        <dbReference type="SAM" id="Phobius"/>
    </source>
</evidence>
<evidence type="ECO:0000313" key="10">
    <source>
        <dbReference type="Proteomes" id="UP001142462"/>
    </source>
</evidence>
<reference evidence="9" key="1">
    <citation type="journal article" date="2014" name="Int. J. Syst. Evol. Microbiol.">
        <title>Complete genome sequence of Corynebacterium casei LMG S-19264T (=DSM 44701T), isolated from a smear-ripened cheese.</title>
        <authorList>
            <consortium name="US DOE Joint Genome Institute (JGI-PGF)"/>
            <person name="Walter F."/>
            <person name="Albersmeier A."/>
            <person name="Kalinowski J."/>
            <person name="Ruckert C."/>
        </authorList>
    </citation>
    <scope>NUCLEOTIDE SEQUENCE</scope>
    <source>
        <strain evidence="9">VKM Ac-1020</strain>
    </source>
</reference>
<feature type="transmembrane region" description="Helical" evidence="7">
    <location>
        <begin position="196"/>
        <end position="214"/>
    </location>
</feature>
<feature type="transmembrane region" description="Helical" evidence="7">
    <location>
        <begin position="274"/>
        <end position="294"/>
    </location>
</feature>
<feature type="transmembrane region" description="Helical" evidence="7">
    <location>
        <begin position="87"/>
        <end position="116"/>
    </location>
</feature>
<keyword evidence="3 7" id="KW-0812">Transmembrane</keyword>
<dbReference type="GO" id="GO:0004252">
    <property type="term" value="F:serine-type endopeptidase activity"/>
    <property type="evidence" value="ECO:0007669"/>
    <property type="project" value="InterPro"/>
</dbReference>
<evidence type="ECO:0000256" key="1">
    <source>
        <dbReference type="ARBA" id="ARBA00004141"/>
    </source>
</evidence>
<dbReference type="PANTHER" id="PTHR43731:SF14">
    <property type="entry name" value="PRESENILIN-ASSOCIATED RHOMBOID-LIKE PROTEIN, MITOCHONDRIAL"/>
    <property type="match status" value="1"/>
</dbReference>
<dbReference type="InterPro" id="IPR035952">
    <property type="entry name" value="Rhomboid-like_sf"/>
</dbReference>
<dbReference type="Gene3D" id="1.20.1540.10">
    <property type="entry name" value="Rhomboid-like"/>
    <property type="match status" value="1"/>
</dbReference>
<feature type="transmembrane region" description="Helical" evidence="7">
    <location>
        <begin position="221"/>
        <end position="238"/>
    </location>
</feature>
<evidence type="ECO:0000256" key="2">
    <source>
        <dbReference type="ARBA" id="ARBA00009045"/>
    </source>
</evidence>
<keyword evidence="5 7" id="KW-1133">Transmembrane helix</keyword>
<proteinExistence type="inferred from homology"/>
<feature type="domain" description="Peptidase S54 rhomboid" evidence="8">
    <location>
        <begin position="131"/>
        <end position="263"/>
    </location>
</feature>
<dbReference type="Pfam" id="PF01694">
    <property type="entry name" value="Rhomboid"/>
    <property type="match status" value="1"/>
</dbReference>
<feature type="transmembrane region" description="Helical" evidence="7">
    <location>
        <begin position="136"/>
        <end position="160"/>
    </location>
</feature>
<comment type="subcellular location">
    <subcellularLocation>
        <location evidence="1">Membrane</location>
        <topology evidence="1">Multi-pass membrane protein</topology>
    </subcellularLocation>
</comment>
<keyword evidence="9" id="KW-0645">Protease</keyword>
<evidence type="ECO:0000256" key="4">
    <source>
        <dbReference type="ARBA" id="ARBA00022801"/>
    </source>
</evidence>
<keyword evidence="10" id="KW-1185">Reference proteome</keyword>
<comment type="caution">
    <text evidence="9">The sequence shown here is derived from an EMBL/GenBank/DDBJ whole genome shotgun (WGS) entry which is preliminary data.</text>
</comment>
<dbReference type="InterPro" id="IPR050925">
    <property type="entry name" value="Rhomboid_protease_S54"/>
</dbReference>
<dbReference type="SMART" id="SM01160">
    <property type="entry name" value="DUF1751"/>
    <property type="match status" value="1"/>
</dbReference>
<keyword evidence="6 7" id="KW-0472">Membrane</keyword>
<dbReference type="GO" id="GO:0006508">
    <property type="term" value="P:proteolysis"/>
    <property type="evidence" value="ECO:0007669"/>
    <property type="project" value="UniProtKB-KW"/>
</dbReference>
<dbReference type="EMBL" id="BSEJ01000003">
    <property type="protein sequence ID" value="GLJ60772.1"/>
    <property type="molecule type" value="Genomic_DNA"/>
</dbReference>
<dbReference type="RefSeq" id="WP_271172490.1">
    <property type="nucleotide sequence ID" value="NZ_BSEJ01000003.1"/>
</dbReference>
<organism evidence="9 10">
    <name type="scientific">Microbacterium barkeri</name>
    <dbReference type="NCBI Taxonomy" id="33917"/>
    <lineage>
        <taxon>Bacteria</taxon>
        <taxon>Bacillati</taxon>
        <taxon>Actinomycetota</taxon>
        <taxon>Actinomycetes</taxon>
        <taxon>Micrococcales</taxon>
        <taxon>Microbacteriaceae</taxon>
        <taxon>Microbacterium</taxon>
    </lineage>
</organism>
<gene>
    <name evidence="9" type="ORF">GCM10017576_09010</name>
</gene>
<dbReference type="PANTHER" id="PTHR43731">
    <property type="entry name" value="RHOMBOID PROTEASE"/>
    <property type="match status" value="1"/>
</dbReference>
<evidence type="ECO:0000313" key="9">
    <source>
        <dbReference type="EMBL" id="GLJ60772.1"/>
    </source>
</evidence>
<evidence type="ECO:0000256" key="6">
    <source>
        <dbReference type="ARBA" id="ARBA00023136"/>
    </source>
</evidence>
<sequence length="300" mass="32037">MTTADRPRNPDDYCYRHPDRQSFVLCQRCLRTICADCQTQGPVGVVCPECMKEQRKSRTPAQRRAERRWRGGGAVAIAGGRPRVMAWIAGITAVAYLLQMVDGYGFGGAIGVQQWLAFYAPTLYPELTGTTQPWRLVTVALVHGGFWHVGLNLLSLWMIGRILEPIIGSGRFLAVYVLSTIGGSVAVALLAFSTPVVGASGAVFGLLGTLLVIGRRLGGDIRGILVVLGINLVIGFIPGFNVSWQAHVGGLITGLVVGLVLARTSGRNRRGLQIALLSLVGVALLVLLAVPPVLGYPSLT</sequence>